<sequence length="500" mass="55880">MGAPAPRLIPNKFPAGVSPLTPEQKYWKGFKSQVTVKELSSVSHIQFCQKDPYDFAVTSSSRVQIYSSQTRTIKKTISRFKDTAYSGEIRSDGKLLIAGDSTGVVQLFDTSSRSILRSLYSHKLPVHVTKFSPYCLTTFLSASDDKTVRIWDLPTSVEVSILQGNNDYIRAADFLPISHVVLSGGYDGTVRLWDTRMPADKNEIKNMNHGESIDSVLSLKDGSIILSAGGPVIKIWDIVAGKDRPIKIIRSHQKSVVCLLKNREGSRVLSGGLDGHVKIYDVKNWKVVHSVKYPAAILSLGLSPDNKHLVVGMVSGLLSIRSRQIAKTVPQKQDKSEHVSCVEIVHKKDSQGDGNLLIIEEKKRKILRPYDKALNSFRYADALDSVLENKASPLITFTLINELKYRLGLRQALQNRDDISLEPILRWLIRYLPNSRYVFTIVDVFMLIIDLYGATLGHSVLIQNLLLCLSKRVSREIEYCKNACSCSGMLEMLFQGNQGL</sequence>
<name>A0ACB7C8G8_9ASCO</name>
<accession>A0ACB7C8G8</accession>
<comment type="caution">
    <text evidence="1">The sequence shown here is derived from an EMBL/GenBank/DDBJ whole genome shotgun (WGS) entry which is preliminary data.</text>
</comment>
<dbReference type="EMBL" id="JABTEG010000023">
    <property type="protein sequence ID" value="KAG4303793.1"/>
    <property type="molecule type" value="Genomic_DNA"/>
</dbReference>
<dbReference type="Proteomes" id="UP000768646">
    <property type="component" value="Unassembled WGS sequence"/>
</dbReference>
<organism evidence="1 2">
    <name type="scientific">Pneumocystis oryctolagi</name>
    <dbReference type="NCBI Taxonomy" id="42067"/>
    <lineage>
        <taxon>Eukaryota</taxon>
        <taxon>Fungi</taxon>
        <taxon>Dikarya</taxon>
        <taxon>Ascomycota</taxon>
        <taxon>Taphrinomycotina</taxon>
        <taxon>Pneumocystomycetes</taxon>
        <taxon>Pneumocystaceae</taxon>
        <taxon>Pneumocystis</taxon>
    </lineage>
</organism>
<protein>
    <submittedName>
        <fullName evidence="1">Uncharacterized protein</fullName>
    </submittedName>
</protein>
<reference evidence="1 2" key="1">
    <citation type="journal article" date="2021" name="Commun. Biol.">
        <title>Genomic insights into the host specific adaptation of the Pneumocystis genus.</title>
        <authorList>
            <person name="Cisse O.H."/>
            <person name="Ma L."/>
            <person name="Dekker J.P."/>
            <person name="Khil P.P."/>
            <person name="Youn J.-H."/>
            <person name="Brenchley J.M."/>
            <person name="Blair R."/>
            <person name="Pahar B."/>
            <person name="Chabe M."/>
            <person name="Van Rompay K.K.A."/>
            <person name="Keesler R."/>
            <person name="Sukura A."/>
            <person name="Hirsch V."/>
            <person name="Kutty G."/>
            <person name="Liu Y."/>
            <person name="Peng L."/>
            <person name="Chen J."/>
            <person name="Song J."/>
            <person name="Weissenbacher-Lang C."/>
            <person name="Xu J."/>
            <person name="Upham N.S."/>
            <person name="Stajich J.E."/>
            <person name="Cuomo C.A."/>
            <person name="Cushion M.T."/>
            <person name="Kovacs J.A."/>
        </authorList>
    </citation>
    <scope>NUCLEOTIDE SEQUENCE [LARGE SCALE GENOMIC DNA]</scope>
    <source>
        <strain evidence="1 2">RABM</strain>
    </source>
</reference>
<gene>
    <name evidence="1" type="ORF">PORY_002791</name>
</gene>
<evidence type="ECO:0000313" key="1">
    <source>
        <dbReference type="EMBL" id="KAG4303793.1"/>
    </source>
</evidence>
<keyword evidence="2" id="KW-1185">Reference proteome</keyword>
<evidence type="ECO:0000313" key="2">
    <source>
        <dbReference type="Proteomes" id="UP000768646"/>
    </source>
</evidence>
<proteinExistence type="predicted"/>